<feature type="domain" description="FAD-binding PCMH-type" evidence="7">
    <location>
        <begin position="61"/>
        <end position="231"/>
    </location>
</feature>
<dbReference type="InterPro" id="IPR016169">
    <property type="entry name" value="FAD-bd_PCMH_sub2"/>
</dbReference>
<dbReference type="OrthoDB" id="407275at2759"/>
<dbReference type="SUPFAM" id="SSF56176">
    <property type="entry name" value="FAD-binding/transporter-associated domain-like"/>
    <property type="match status" value="1"/>
</dbReference>
<dbReference type="Gene3D" id="3.40.462.20">
    <property type="match status" value="1"/>
</dbReference>
<dbReference type="InterPro" id="IPR016166">
    <property type="entry name" value="FAD-bd_PCMH"/>
</dbReference>
<sequence length="499" mass="52985">MASSRSFKAQALSLLLCLAPASVLGQTAQQLQSCLTQEGVRTTVSTDASWTSDTASFQLRLPREPVAIAFPQDREEIAIALSCARNASVKVSALSRAHSFQGYGFGNPGNLVIDVDAFTEVSYDEATTEFTYGGGSNVGPTLKYLWDNHGRHFPHVRGSHVGLVGSSIGGGFGPTSRFLGTPLDNLVAVEYLLPNGTIVKAGPESDLLWAAQGAGANFGIILSATTKTHEVPNMAVNYTLALGTVDSATASAALIAVQDYVLSGNAPDELSLRFSLGNSGSSGFFYGDLATFDQIIEPLVTSIRAIVPTANITRQQLPTFWDAEVASTGAGMNSPTGGSLGGRPSLVQSWVVTNDTPLTPEQADALINSYRSNNRTDVTNTGFLDLWGGISRDLTDSETSWVHGGNLWLIRVDGVGANNAWPEDGVAYMQGLMKPFEESLKASGPLRGFPNYLDSELPVEEWSARLFASNFERLQQIKAEIDPTGMFSGYGLAIPTAGN</sequence>
<evidence type="ECO:0000256" key="6">
    <source>
        <dbReference type="SAM" id="SignalP"/>
    </source>
</evidence>
<dbReference type="PROSITE" id="PS51387">
    <property type="entry name" value="FAD_PCMH"/>
    <property type="match status" value="1"/>
</dbReference>
<protein>
    <submittedName>
        <fullName evidence="8">FAD-binding domain-containing protein</fullName>
    </submittedName>
</protein>
<dbReference type="PANTHER" id="PTHR42973">
    <property type="entry name" value="BINDING OXIDOREDUCTASE, PUTATIVE (AFU_ORTHOLOGUE AFUA_1G17690)-RELATED"/>
    <property type="match status" value="1"/>
</dbReference>
<evidence type="ECO:0000256" key="4">
    <source>
        <dbReference type="ARBA" id="ARBA00022827"/>
    </source>
</evidence>
<name>A0A2T2P193_CORCC</name>
<evidence type="ECO:0000256" key="3">
    <source>
        <dbReference type="ARBA" id="ARBA00022630"/>
    </source>
</evidence>
<proteinExistence type="inferred from homology"/>
<reference evidence="8 9" key="1">
    <citation type="journal article" date="2018" name="Front. Microbiol.">
        <title>Genome-Wide Analysis of Corynespora cassiicola Leaf Fall Disease Putative Effectors.</title>
        <authorList>
            <person name="Lopez D."/>
            <person name="Ribeiro S."/>
            <person name="Label P."/>
            <person name="Fumanal B."/>
            <person name="Venisse J.S."/>
            <person name="Kohler A."/>
            <person name="de Oliveira R.R."/>
            <person name="Labutti K."/>
            <person name="Lipzen A."/>
            <person name="Lail K."/>
            <person name="Bauer D."/>
            <person name="Ohm R.A."/>
            <person name="Barry K.W."/>
            <person name="Spatafora J."/>
            <person name="Grigoriev I.V."/>
            <person name="Martin F.M."/>
            <person name="Pujade-Renaud V."/>
        </authorList>
    </citation>
    <scope>NUCLEOTIDE SEQUENCE [LARGE SCALE GENOMIC DNA]</scope>
    <source>
        <strain evidence="8 9">Philippines</strain>
    </source>
</reference>
<dbReference type="GO" id="GO:0071949">
    <property type="term" value="F:FAD binding"/>
    <property type="evidence" value="ECO:0007669"/>
    <property type="project" value="InterPro"/>
</dbReference>
<evidence type="ECO:0000313" key="9">
    <source>
        <dbReference type="Proteomes" id="UP000240883"/>
    </source>
</evidence>
<keyword evidence="3" id="KW-0285">Flavoprotein</keyword>
<comment type="similarity">
    <text evidence="2">Belongs to the oxygen-dependent FAD-linked oxidoreductase family.</text>
</comment>
<evidence type="ECO:0000256" key="1">
    <source>
        <dbReference type="ARBA" id="ARBA00001974"/>
    </source>
</evidence>
<dbReference type="STRING" id="1448308.A0A2T2P193"/>
<dbReference type="AlphaFoldDB" id="A0A2T2P193"/>
<comment type="cofactor">
    <cofactor evidence="1">
        <name>FAD</name>
        <dbReference type="ChEBI" id="CHEBI:57692"/>
    </cofactor>
</comment>
<dbReference type="Proteomes" id="UP000240883">
    <property type="component" value="Unassembled WGS sequence"/>
</dbReference>
<keyword evidence="4" id="KW-0274">FAD</keyword>
<accession>A0A2T2P193</accession>
<evidence type="ECO:0000259" key="7">
    <source>
        <dbReference type="PROSITE" id="PS51387"/>
    </source>
</evidence>
<keyword evidence="6" id="KW-0732">Signal</keyword>
<dbReference type="EMBL" id="KZ678131">
    <property type="protein sequence ID" value="PSN71413.1"/>
    <property type="molecule type" value="Genomic_DNA"/>
</dbReference>
<dbReference type="InterPro" id="IPR012951">
    <property type="entry name" value="BBE"/>
</dbReference>
<dbReference type="GO" id="GO:0016491">
    <property type="term" value="F:oxidoreductase activity"/>
    <property type="evidence" value="ECO:0007669"/>
    <property type="project" value="UniProtKB-KW"/>
</dbReference>
<evidence type="ECO:0000256" key="5">
    <source>
        <dbReference type="ARBA" id="ARBA00023002"/>
    </source>
</evidence>
<keyword evidence="5" id="KW-0560">Oxidoreductase</keyword>
<dbReference type="Pfam" id="PF08031">
    <property type="entry name" value="BBE"/>
    <property type="match status" value="1"/>
</dbReference>
<dbReference type="Gene3D" id="3.30.465.10">
    <property type="match status" value="1"/>
</dbReference>
<feature type="chain" id="PRO_5015424124" evidence="6">
    <location>
        <begin position="26"/>
        <end position="499"/>
    </location>
</feature>
<keyword evidence="9" id="KW-1185">Reference proteome</keyword>
<organism evidence="8 9">
    <name type="scientific">Corynespora cassiicola Philippines</name>
    <dbReference type="NCBI Taxonomy" id="1448308"/>
    <lineage>
        <taxon>Eukaryota</taxon>
        <taxon>Fungi</taxon>
        <taxon>Dikarya</taxon>
        <taxon>Ascomycota</taxon>
        <taxon>Pezizomycotina</taxon>
        <taxon>Dothideomycetes</taxon>
        <taxon>Pleosporomycetidae</taxon>
        <taxon>Pleosporales</taxon>
        <taxon>Corynesporascaceae</taxon>
        <taxon>Corynespora</taxon>
    </lineage>
</organism>
<feature type="signal peptide" evidence="6">
    <location>
        <begin position="1"/>
        <end position="25"/>
    </location>
</feature>
<evidence type="ECO:0000313" key="8">
    <source>
        <dbReference type="EMBL" id="PSN71413.1"/>
    </source>
</evidence>
<dbReference type="InterPro" id="IPR006094">
    <property type="entry name" value="Oxid_FAD_bind_N"/>
</dbReference>
<dbReference type="Pfam" id="PF01565">
    <property type="entry name" value="FAD_binding_4"/>
    <property type="match status" value="1"/>
</dbReference>
<gene>
    <name evidence="8" type="ORF">BS50DRAFT_546761</name>
</gene>
<dbReference type="InterPro" id="IPR050416">
    <property type="entry name" value="FAD-linked_Oxidoreductase"/>
</dbReference>
<dbReference type="InterPro" id="IPR036318">
    <property type="entry name" value="FAD-bd_PCMH-like_sf"/>
</dbReference>
<dbReference type="PANTHER" id="PTHR42973:SF39">
    <property type="entry name" value="FAD-BINDING PCMH-TYPE DOMAIN-CONTAINING PROTEIN"/>
    <property type="match status" value="1"/>
</dbReference>
<evidence type="ECO:0000256" key="2">
    <source>
        <dbReference type="ARBA" id="ARBA00005466"/>
    </source>
</evidence>